<comment type="caution">
    <text evidence="5">The sequence shown here is derived from an EMBL/GenBank/DDBJ whole genome shotgun (WGS) entry which is preliminary data.</text>
</comment>
<proteinExistence type="predicted"/>
<evidence type="ECO:0000256" key="3">
    <source>
        <dbReference type="ARBA" id="ARBA00022840"/>
    </source>
</evidence>
<dbReference type="InterPro" id="IPR013563">
    <property type="entry name" value="Oligopep_ABC_C"/>
</dbReference>
<name>A0A7J3Z4W6_9CREN</name>
<dbReference type="GO" id="GO:0015833">
    <property type="term" value="P:peptide transport"/>
    <property type="evidence" value="ECO:0007669"/>
    <property type="project" value="InterPro"/>
</dbReference>
<dbReference type="PANTHER" id="PTHR43067:SF3">
    <property type="entry name" value="MALTOSE ABC TRANSPORTER, ATP-BINDING PROTEIN"/>
    <property type="match status" value="1"/>
</dbReference>
<evidence type="ECO:0000256" key="2">
    <source>
        <dbReference type="ARBA" id="ARBA00022741"/>
    </source>
</evidence>
<dbReference type="InterPro" id="IPR027417">
    <property type="entry name" value="P-loop_NTPase"/>
</dbReference>
<dbReference type="Pfam" id="PF08352">
    <property type="entry name" value="oligo_HPY"/>
    <property type="match status" value="1"/>
</dbReference>
<keyword evidence="3" id="KW-0067">ATP-binding</keyword>
<dbReference type="AlphaFoldDB" id="A0A7J3Z4W6"/>
<evidence type="ECO:0000313" key="5">
    <source>
        <dbReference type="EMBL" id="HHQ49810.1"/>
    </source>
</evidence>
<keyword evidence="2" id="KW-0547">Nucleotide-binding</keyword>
<dbReference type="EMBL" id="DRYQ01000005">
    <property type="protein sequence ID" value="HHQ49810.1"/>
    <property type="molecule type" value="Genomic_DNA"/>
</dbReference>
<feature type="domain" description="Oligopeptide/dipeptide ABC transporter C-terminal" evidence="4">
    <location>
        <begin position="9"/>
        <end position="72"/>
    </location>
</feature>
<evidence type="ECO:0000256" key="1">
    <source>
        <dbReference type="ARBA" id="ARBA00022448"/>
    </source>
</evidence>
<gene>
    <name evidence="5" type="ORF">ENM66_00445</name>
</gene>
<dbReference type="GO" id="GO:0005524">
    <property type="term" value="F:ATP binding"/>
    <property type="evidence" value="ECO:0007669"/>
    <property type="project" value="UniProtKB-KW"/>
</dbReference>
<keyword evidence="1" id="KW-0813">Transport</keyword>
<dbReference type="PANTHER" id="PTHR43067">
    <property type="entry name" value="OLIGOPEPTIDE/DIPEPTIDE ABC TRANSPORTER, ATPASE SUBUNIT"/>
    <property type="match status" value="1"/>
</dbReference>
<sequence length="95" mass="10647">MIMYGGKVMELTEKSVLMESPAHPYAVSLLSSVPRIGSEKLPDSIPGYPPDLRSPPRDCVFHPRCPYASELCKSIEPPVAIVESRKVKCWLYIEK</sequence>
<dbReference type="NCBIfam" id="TIGR01727">
    <property type="entry name" value="oligo_HPY"/>
    <property type="match status" value="1"/>
</dbReference>
<organism evidence="5">
    <name type="scientific">Ignisphaera aggregans</name>
    <dbReference type="NCBI Taxonomy" id="334771"/>
    <lineage>
        <taxon>Archaea</taxon>
        <taxon>Thermoproteota</taxon>
        <taxon>Thermoprotei</taxon>
        <taxon>Desulfurococcales</taxon>
        <taxon>Desulfurococcaceae</taxon>
        <taxon>Ignisphaera</taxon>
    </lineage>
</organism>
<accession>A0A7J3Z4W6</accession>
<reference evidence="5" key="1">
    <citation type="journal article" date="2020" name="mSystems">
        <title>Genome- and Community-Level Interaction Insights into Carbon Utilization and Element Cycling Functions of Hydrothermarchaeota in Hydrothermal Sediment.</title>
        <authorList>
            <person name="Zhou Z."/>
            <person name="Liu Y."/>
            <person name="Xu W."/>
            <person name="Pan J."/>
            <person name="Luo Z.H."/>
            <person name="Li M."/>
        </authorList>
    </citation>
    <scope>NUCLEOTIDE SEQUENCE [LARGE SCALE GENOMIC DNA]</scope>
    <source>
        <strain evidence="5">SpSt-1105</strain>
    </source>
</reference>
<evidence type="ECO:0000259" key="4">
    <source>
        <dbReference type="Pfam" id="PF08352"/>
    </source>
</evidence>
<dbReference type="Gene3D" id="3.40.50.300">
    <property type="entry name" value="P-loop containing nucleotide triphosphate hydrolases"/>
    <property type="match status" value="1"/>
</dbReference>
<protein>
    <recommendedName>
        <fullName evidence="4">Oligopeptide/dipeptide ABC transporter C-terminal domain-containing protein</fullName>
    </recommendedName>
</protein>